<feature type="chain" id="PRO_5044863624" description="Alpha-(1,6)-fucosyltransferase N- and catalytic domain-containing protein" evidence="1">
    <location>
        <begin position="29"/>
        <end position="188"/>
    </location>
</feature>
<organism evidence="3 4">
    <name type="scientific">Gnathostoma spinigerum</name>
    <dbReference type="NCBI Taxonomy" id="75299"/>
    <lineage>
        <taxon>Eukaryota</taxon>
        <taxon>Metazoa</taxon>
        <taxon>Ecdysozoa</taxon>
        <taxon>Nematoda</taxon>
        <taxon>Chromadorea</taxon>
        <taxon>Rhabditida</taxon>
        <taxon>Spirurina</taxon>
        <taxon>Gnathostomatomorpha</taxon>
        <taxon>Gnathostomatoidea</taxon>
        <taxon>Gnathostomatidae</taxon>
        <taxon>Gnathostoma</taxon>
    </lineage>
</organism>
<evidence type="ECO:0000313" key="4">
    <source>
        <dbReference type="Proteomes" id="UP001608902"/>
    </source>
</evidence>
<dbReference type="InterPro" id="IPR045573">
    <property type="entry name" value="Fut8_N_cat"/>
</dbReference>
<accession>A0ABD6EVM4</accession>
<evidence type="ECO:0000313" key="3">
    <source>
        <dbReference type="EMBL" id="MFH4981521.1"/>
    </source>
</evidence>
<gene>
    <name evidence="3" type="ORF">AB6A40_008230</name>
</gene>
<dbReference type="Pfam" id="PF19745">
    <property type="entry name" value="FUT8_N_cat"/>
    <property type="match status" value="1"/>
</dbReference>
<proteinExistence type="predicted"/>
<keyword evidence="1" id="KW-0732">Signal</keyword>
<evidence type="ECO:0000256" key="1">
    <source>
        <dbReference type="SAM" id="SignalP"/>
    </source>
</evidence>
<dbReference type="EMBL" id="JBGFUD010007385">
    <property type="protein sequence ID" value="MFH4981521.1"/>
    <property type="molecule type" value="Genomic_DNA"/>
</dbReference>
<keyword evidence="4" id="KW-1185">Reference proteome</keyword>
<sequence>MRRLVLLALLSWMCILLYLSMWLLSAQHIEPESRGVFISTRHSRIPKEMENLGEQNAQLKRIIQTSGLQNKEKHNQSDGKKEMIHGTWTGTLSGFHGYSQEHETQRRHLHNSIKELYYYLLAQFESNKHLPFAQHATDQLLSLMGRSVAFADVTSADQWRSNELRLISEELTKKLDSMQNPSDCKSAR</sequence>
<name>A0ABD6EVM4_9BILA</name>
<feature type="domain" description="Alpha-(1,6)-fucosyltransferase N- and catalytic" evidence="2">
    <location>
        <begin position="3"/>
        <end position="188"/>
    </location>
</feature>
<dbReference type="AlphaFoldDB" id="A0ABD6EVM4"/>
<dbReference type="Proteomes" id="UP001608902">
    <property type="component" value="Unassembled WGS sequence"/>
</dbReference>
<comment type="caution">
    <text evidence="3">The sequence shown here is derived from an EMBL/GenBank/DDBJ whole genome shotgun (WGS) entry which is preliminary data.</text>
</comment>
<protein>
    <recommendedName>
        <fullName evidence="2">Alpha-(1,6)-fucosyltransferase N- and catalytic domain-containing protein</fullName>
    </recommendedName>
</protein>
<reference evidence="3 4" key="1">
    <citation type="submission" date="2024-08" db="EMBL/GenBank/DDBJ databases">
        <title>Gnathostoma spinigerum genome.</title>
        <authorList>
            <person name="Gonzalez-Bertolin B."/>
            <person name="Monzon S."/>
            <person name="Zaballos A."/>
            <person name="Jimenez P."/>
            <person name="Dekumyoy P."/>
            <person name="Varona S."/>
            <person name="Cuesta I."/>
            <person name="Sumanam S."/>
            <person name="Adisakwattana P."/>
            <person name="Gasser R.B."/>
            <person name="Hernandez-Gonzalez A."/>
            <person name="Young N.D."/>
            <person name="Perteguer M.J."/>
        </authorList>
    </citation>
    <scope>NUCLEOTIDE SEQUENCE [LARGE SCALE GENOMIC DNA]</scope>
    <source>
        <strain evidence="3">AL3</strain>
        <tissue evidence="3">Liver</tissue>
    </source>
</reference>
<feature type="signal peptide" evidence="1">
    <location>
        <begin position="1"/>
        <end position="28"/>
    </location>
</feature>
<evidence type="ECO:0000259" key="2">
    <source>
        <dbReference type="Pfam" id="PF19745"/>
    </source>
</evidence>